<evidence type="ECO:0000256" key="3">
    <source>
        <dbReference type="ARBA" id="ARBA00023027"/>
    </source>
</evidence>
<comment type="similarity">
    <text evidence="1">Belongs to the short-chain dehydrogenases/reductases (SDR) family.</text>
</comment>
<dbReference type="Pfam" id="PF00106">
    <property type="entry name" value="adh_short"/>
    <property type="match status" value="1"/>
</dbReference>
<protein>
    <recommendedName>
        <fullName evidence="6">Cyclopentanol dehydrogenase</fullName>
    </recommendedName>
</protein>
<dbReference type="Gene3D" id="3.40.50.720">
    <property type="entry name" value="NAD(P)-binding Rossmann-like Domain"/>
    <property type="match status" value="1"/>
</dbReference>
<sequence length="124" mass="13379">MGRLEGKVALISGGAKGMGEVEARMFAEEGASVVIADILDDRGENLASKLSTTSKTGKCLYAHLDVRNMSEWNTAVETAIKTFGKLDILVNNAGVTSRMMLLDTPEEDWDRVLDINSKGTFLGI</sequence>
<reference evidence="5" key="1">
    <citation type="submission" date="2018-05" db="EMBL/GenBank/DDBJ databases">
        <authorList>
            <person name="Lanie J.A."/>
            <person name="Ng W.-L."/>
            <person name="Kazmierczak K.M."/>
            <person name="Andrzejewski T.M."/>
            <person name="Davidsen T.M."/>
            <person name="Wayne K.J."/>
            <person name="Tettelin H."/>
            <person name="Glass J.I."/>
            <person name="Rusch D."/>
            <person name="Podicherti R."/>
            <person name="Tsui H.-C.T."/>
            <person name="Winkler M.E."/>
        </authorList>
    </citation>
    <scope>NUCLEOTIDE SEQUENCE</scope>
</reference>
<keyword evidence="3" id="KW-0520">NAD</keyword>
<evidence type="ECO:0000256" key="1">
    <source>
        <dbReference type="ARBA" id="ARBA00006484"/>
    </source>
</evidence>
<dbReference type="GO" id="GO:0016491">
    <property type="term" value="F:oxidoreductase activity"/>
    <property type="evidence" value="ECO:0007669"/>
    <property type="project" value="UniProtKB-KW"/>
</dbReference>
<dbReference type="InterPro" id="IPR002347">
    <property type="entry name" value="SDR_fam"/>
</dbReference>
<evidence type="ECO:0008006" key="6">
    <source>
        <dbReference type="Google" id="ProtNLM"/>
    </source>
</evidence>
<gene>
    <name evidence="5" type="ORF">METZ01_LOCUS279607</name>
</gene>
<evidence type="ECO:0000256" key="2">
    <source>
        <dbReference type="ARBA" id="ARBA00023002"/>
    </source>
</evidence>
<dbReference type="SUPFAM" id="SSF51735">
    <property type="entry name" value="NAD(P)-binding Rossmann-fold domains"/>
    <property type="match status" value="1"/>
</dbReference>
<organism evidence="5">
    <name type="scientific">marine metagenome</name>
    <dbReference type="NCBI Taxonomy" id="408172"/>
    <lineage>
        <taxon>unclassified sequences</taxon>
        <taxon>metagenomes</taxon>
        <taxon>ecological metagenomes</taxon>
    </lineage>
</organism>
<dbReference type="EMBL" id="UINC01082203">
    <property type="protein sequence ID" value="SVC26753.1"/>
    <property type="molecule type" value="Genomic_DNA"/>
</dbReference>
<dbReference type="AlphaFoldDB" id="A0A382KTA7"/>
<accession>A0A382KTA7</accession>
<dbReference type="PRINTS" id="PR00081">
    <property type="entry name" value="GDHRDH"/>
</dbReference>
<feature type="non-terminal residue" evidence="5">
    <location>
        <position position="124"/>
    </location>
</feature>
<proteinExistence type="inferred from homology"/>
<evidence type="ECO:0000313" key="5">
    <source>
        <dbReference type="EMBL" id="SVC26753.1"/>
    </source>
</evidence>
<keyword evidence="2" id="KW-0560">Oxidoreductase</keyword>
<dbReference type="PANTHER" id="PTHR43180:SF28">
    <property type="entry name" value="NAD(P)-BINDING ROSSMANN-FOLD SUPERFAMILY PROTEIN"/>
    <property type="match status" value="1"/>
</dbReference>
<dbReference type="PANTHER" id="PTHR43180">
    <property type="entry name" value="3-OXOACYL-(ACYL-CARRIER-PROTEIN) REDUCTASE (AFU_ORTHOLOGUE AFUA_6G11210)"/>
    <property type="match status" value="1"/>
</dbReference>
<name>A0A382KTA7_9ZZZZ</name>
<evidence type="ECO:0000256" key="4">
    <source>
        <dbReference type="ARBA" id="ARBA00023098"/>
    </source>
</evidence>
<dbReference type="GO" id="GO:0006629">
    <property type="term" value="P:lipid metabolic process"/>
    <property type="evidence" value="ECO:0007669"/>
    <property type="project" value="UniProtKB-KW"/>
</dbReference>
<dbReference type="InterPro" id="IPR036291">
    <property type="entry name" value="NAD(P)-bd_dom_sf"/>
</dbReference>
<keyword evidence="4" id="KW-0443">Lipid metabolism</keyword>